<dbReference type="Proteomes" id="UP000657592">
    <property type="component" value="Unassembled WGS sequence"/>
</dbReference>
<reference evidence="2" key="1">
    <citation type="journal article" date="2014" name="Int. J. Syst. Evol. Microbiol.">
        <title>Complete genome sequence of Corynebacterium casei LMG S-19264T (=DSM 44701T), isolated from a smear-ripened cheese.</title>
        <authorList>
            <consortium name="US DOE Joint Genome Institute (JGI-PGF)"/>
            <person name="Walter F."/>
            <person name="Albersmeier A."/>
            <person name="Kalinowski J."/>
            <person name="Ruckert C."/>
        </authorList>
    </citation>
    <scope>NUCLEOTIDE SEQUENCE</scope>
    <source>
        <strain evidence="2">CGMCC 1.15794</strain>
    </source>
</reference>
<keyword evidence="1" id="KW-1133">Transmembrane helix</keyword>
<keyword evidence="1" id="KW-0812">Transmembrane</keyword>
<dbReference type="AlphaFoldDB" id="A0A917MNY9"/>
<dbReference type="RefSeq" id="WP_188756023.1">
    <property type="nucleotide sequence ID" value="NZ_BMJY01000007.1"/>
</dbReference>
<evidence type="ECO:0000313" key="3">
    <source>
        <dbReference type="Proteomes" id="UP000657592"/>
    </source>
</evidence>
<reference evidence="2" key="2">
    <citation type="submission" date="2020-09" db="EMBL/GenBank/DDBJ databases">
        <authorList>
            <person name="Sun Q."/>
            <person name="Zhou Y."/>
        </authorList>
    </citation>
    <scope>NUCLEOTIDE SEQUENCE</scope>
    <source>
        <strain evidence="2">CGMCC 1.15794</strain>
    </source>
</reference>
<feature type="transmembrane region" description="Helical" evidence="1">
    <location>
        <begin position="127"/>
        <end position="144"/>
    </location>
</feature>
<keyword evidence="3" id="KW-1185">Reference proteome</keyword>
<feature type="transmembrane region" description="Helical" evidence="1">
    <location>
        <begin position="60"/>
        <end position="80"/>
    </location>
</feature>
<accession>A0A917MNY9</accession>
<feature type="transmembrane region" description="Helical" evidence="1">
    <location>
        <begin position="92"/>
        <end position="112"/>
    </location>
</feature>
<organism evidence="2 3">
    <name type="scientific">Microbacterium album</name>
    <dbReference type="NCBI Taxonomy" id="2053191"/>
    <lineage>
        <taxon>Bacteria</taxon>
        <taxon>Bacillati</taxon>
        <taxon>Actinomycetota</taxon>
        <taxon>Actinomycetes</taxon>
        <taxon>Micrococcales</taxon>
        <taxon>Microbacteriaceae</taxon>
        <taxon>Microbacterium</taxon>
    </lineage>
</organism>
<evidence type="ECO:0000256" key="1">
    <source>
        <dbReference type="SAM" id="Phobius"/>
    </source>
</evidence>
<comment type="caution">
    <text evidence="2">The sequence shown here is derived from an EMBL/GenBank/DDBJ whole genome shotgun (WGS) entry which is preliminary data.</text>
</comment>
<protein>
    <submittedName>
        <fullName evidence="2">Membrane protein</fullName>
    </submittedName>
</protein>
<sequence length="151" mass="16180">MSTAHTARTGRFAETALQKAALIYGIVFLIVGLGGFIPGLTTNIESLEFAGHGSEAMLMGIFQVSILHNVVHLLYGVVGVAAAKAFGASKHYLIWGGAVYGVLWLYGLVVPHDHDANFVPLNTADNWLHFVLAVTMIALGVLLGRDRATRH</sequence>
<name>A0A917MNY9_9MICO</name>
<keyword evidence="1" id="KW-0472">Membrane</keyword>
<gene>
    <name evidence="2" type="ORF">GCM10010921_18730</name>
</gene>
<proteinExistence type="predicted"/>
<feature type="transmembrane region" description="Helical" evidence="1">
    <location>
        <begin position="21"/>
        <end position="40"/>
    </location>
</feature>
<evidence type="ECO:0000313" key="2">
    <source>
        <dbReference type="EMBL" id="GGH44226.1"/>
    </source>
</evidence>
<dbReference type="EMBL" id="BMJY01000007">
    <property type="protein sequence ID" value="GGH44226.1"/>
    <property type="molecule type" value="Genomic_DNA"/>
</dbReference>
<dbReference type="Pfam" id="PF14325">
    <property type="entry name" value="DUF4383"/>
    <property type="match status" value="1"/>
</dbReference>